<comment type="similarity">
    <text evidence="1">Belongs to the drug/metabolite transporter (DMT) superfamily. Small multidrug resistance (SMR) (TC 2.A.7.1) family.</text>
</comment>
<feature type="transmembrane region" description="Helical" evidence="2">
    <location>
        <begin position="78"/>
        <end position="98"/>
    </location>
</feature>
<dbReference type="SUPFAM" id="SSF103481">
    <property type="entry name" value="Multidrug resistance efflux transporter EmrE"/>
    <property type="match status" value="2"/>
</dbReference>
<name>A0A7C1GP11_9BACT</name>
<feature type="transmembrane region" description="Helical" evidence="2">
    <location>
        <begin position="224"/>
        <end position="245"/>
    </location>
</feature>
<sequence>MVYLLLAILSSSSIAMIFKVTEGRSYNRLAVTTFNYLSAFLIALTMIAIERPDLGPGGGSLKEVMVEGNGVFSLTSSVVWGLSLGLVAGLFFFLSFVFYQKSVKESGASLSGAFGKLGILIPMLLSLLVWKEYPGVLQWVGIALAICSIVLVNNPFGSGKKNFKAALIMLFITGGLAEFMNKLFQNYTVSGYKNVFLFSVFASAFAISAVFLKRSGKSFHKREALVGLIVGLPNLFSSFFLIMALEEMKGSVVFPVYSAGSVVMIGLGSMLLFGEKLKKLEMISLGMVLVSLIIINI</sequence>
<dbReference type="GO" id="GO:0022857">
    <property type="term" value="F:transmembrane transporter activity"/>
    <property type="evidence" value="ECO:0007669"/>
    <property type="project" value="InterPro"/>
</dbReference>
<dbReference type="Proteomes" id="UP000886198">
    <property type="component" value="Unassembled WGS sequence"/>
</dbReference>
<dbReference type="AlphaFoldDB" id="A0A7C1GP11"/>
<organism evidence="4">
    <name type="scientific">Mesotoga infera</name>
    <dbReference type="NCBI Taxonomy" id="1236046"/>
    <lineage>
        <taxon>Bacteria</taxon>
        <taxon>Thermotogati</taxon>
        <taxon>Thermotogota</taxon>
        <taxon>Thermotogae</taxon>
        <taxon>Kosmotogales</taxon>
        <taxon>Kosmotogaceae</taxon>
        <taxon>Mesotoga</taxon>
    </lineage>
</organism>
<evidence type="ECO:0000313" key="4">
    <source>
        <dbReference type="EMBL" id="HDP76599.1"/>
    </source>
</evidence>
<evidence type="ECO:0000256" key="1">
    <source>
        <dbReference type="RuleBase" id="RU003942"/>
    </source>
</evidence>
<feature type="transmembrane region" description="Helical" evidence="2">
    <location>
        <begin position="251"/>
        <end position="273"/>
    </location>
</feature>
<keyword evidence="1 2" id="KW-0812">Transmembrane</keyword>
<reference evidence="4" key="1">
    <citation type="journal article" date="2020" name="mSystems">
        <title>Genome- and Community-Level Interaction Insights into Carbon Utilization and Element Cycling Functions of Hydrothermarchaeota in Hydrothermal Sediment.</title>
        <authorList>
            <person name="Zhou Z."/>
            <person name="Liu Y."/>
            <person name="Xu W."/>
            <person name="Pan J."/>
            <person name="Luo Z.H."/>
            <person name="Li M."/>
        </authorList>
    </citation>
    <scope>NUCLEOTIDE SEQUENCE [LARGE SCALE GENOMIC DNA]</scope>
    <source>
        <strain evidence="4">SpSt-1179</strain>
    </source>
</reference>
<feature type="transmembrane region" description="Helical" evidence="2">
    <location>
        <begin position="136"/>
        <end position="153"/>
    </location>
</feature>
<feature type="transmembrane region" description="Helical" evidence="2">
    <location>
        <begin position="195"/>
        <end position="212"/>
    </location>
</feature>
<dbReference type="EMBL" id="DSBT01000005">
    <property type="protein sequence ID" value="HDP76599.1"/>
    <property type="molecule type" value="Genomic_DNA"/>
</dbReference>
<dbReference type="GO" id="GO:0005886">
    <property type="term" value="C:plasma membrane"/>
    <property type="evidence" value="ECO:0007669"/>
    <property type="project" value="UniProtKB-SubCell"/>
</dbReference>
<proteinExistence type="inferred from homology"/>
<dbReference type="Gene3D" id="1.10.3730.20">
    <property type="match status" value="2"/>
</dbReference>
<feature type="transmembrane region" description="Helical" evidence="2">
    <location>
        <begin position="110"/>
        <end position="130"/>
    </location>
</feature>
<feature type="domain" description="EamA" evidence="3">
    <location>
        <begin position="2"/>
        <end position="153"/>
    </location>
</feature>
<keyword evidence="2" id="KW-1133">Transmembrane helix</keyword>
<protein>
    <recommendedName>
        <fullName evidence="3">EamA domain-containing protein</fullName>
    </recommendedName>
</protein>
<dbReference type="InterPro" id="IPR000620">
    <property type="entry name" value="EamA_dom"/>
</dbReference>
<keyword evidence="2" id="KW-0472">Membrane</keyword>
<dbReference type="InterPro" id="IPR037185">
    <property type="entry name" value="EmrE-like"/>
</dbReference>
<accession>A0A7C1GP11</accession>
<comment type="subcellular location">
    <subcellularLocation>
        <location evidence="1">Cell membrane</location>
        <topology evidence="1">Multi-pass membrane protein</topology>
    </subcellularLocation>
</comment>
<dbReference type="InterPro" id="IPR045324">
    <property type="entry name" value="Small_multidrug_res"/>
</dbReference>
<feature type="transmembrane region" description="Helical" evidence="2">
    <location>
        <begin position="165"/>
        <end position="183"/>
    </location>
</feature>
<comment type="caution">
    <text evidence="4">The sequence shown here is derived from an EMBL/GenBank/DDBJ whole genome shotgun (WGS) entry which is preliminary data.</text>
</comment>
<gene>
    <name evidence="4" type="ORF">ENN47_00140</name>
</gene>
<evidence type="ECO:0000256" key="2">
    <source>
        <dbReference type="SAM" id="Phobius"/>
    </source>
</evidence>
<dbReference type="Pfam" id="PF00893">
    <property type="entry name" value="Multi_Drug_Res"/>
    <property type="match status" value="1"/>
</dbReference>
<evidence type="ECO:0000259" key="3">
    <source>
        <dbReference type="Pfam" id="PF00892"/>
    </source>
</evidence>
<dbReference type="Pfam" id="PF00892">
    <property type="entry name" value="EamA"/>
    <property type="match status" value="1"/>
</dbReference>